<dbReference type="Proteomes" id="UP000809440">
    <property type="component" value="Unassembled WGS sequence"/>
</dbReference>
<feature type="transmembrane region" description="Helical" evidence="1">
    <location>
        <begin position="42"/>
        <end position="60"/>
    </location>
</feature>
<keyword evidence="5" id="KW-1185">Reference proteome</keyword>
<evidence type="ECO:0000313" key="3">
    <source>
        <dbReference type="EMBL" id="MBM2416689.1"/>
    </source>
</evidence>
<evidence type="ECO:0000313" key="4">
    <source>
        <dbReference type="Proteomes" id="UP000755667"/>
    </source>
</evidence>
<proteinExistence type="predicted"/>
<sequence length="228" mass="25649">MTRQSADFSLLLIATGLLVASFIASAQEGDLFFVYFGAEDSPVETATAILLAFCGVALWWRALGARSMVPRGAVILGVLYGLVYVWAGGEEVSWGQRILGFDSPDYFQQNNDQQEFTFHNLVIGNVKLDELIFGPVLSYVILAYLIVLPLLWPRIEWVQRLVRQMIIPVPRRYHAAFAFAVTAIIPFLDESRRWEVYECIFALLSLAIFLHPANPLDEDTTQQRMATG</sequence>
<keyword evidence="1" id="KW-0472">Membrane</keyword>
<dbReference type="AlphaFoldDB" id="A0A9Q2NYF8"/>
<evidence type="ECO:0000256" key="1">
    <source>
        <dbReference type="SAM" id="Phobius"/>
    </source>
</evidence>
<evidence type="ECO:0000313" key="2">
    <source>
        <dbReference type="EMBL" id="MBM2412021.1"/>
    </source>
</evidence>
<name>A0A9Q2NYF8_9RHOB</name>
<organism evidence="2 4">
    <name type="scientific">Marivita cryptomonadis</name>
    <dbReference type="NCBI Taxonomy" id="505252"/>
    <lineage>
        <taxon>Bacteria</taxon>
        <taxon>Pseudomonadati</taxon>
        <taxon>Pseudomonadota</taxon>
        <taxon>Alphaproteobacteria</taxon>
        <taxon>Rhodobacterales</taxon>
        <taxon>Roseobacteraceae</taxon>
        <taxon>Marivita</taxon>
    </lineage>
</organism>
<comment type="caution">
    <text evidence="2">The sequence shown here is derived from an EMBL/GenBank/DDBJ whole genome shotgun (WGS) entry which is preliminary data.</text>
</comment>
<dbReference type="EMBL" id="JAFBXF010000004">
    <property type="protein sequence ID" value="MBM2416689.1"/>
    <property type="molecule type" value="Genomic_DNA"/>
</dbReference>
<protein>
    <submittedName>
        <fullName evidence="2">Uncharacterized protein</fullName>
    </submittedName>
</protein>
<dbReference type="OrthoDB" id="7067875at2"/>
<keyword evidence="1" id="KW-1133">Transmembrane helix</keyword>
<dbReference type="RefSeq" id="WP_085631697.1">
    <property type="nucleotide sequence ID" value="NZ_JAFBWU010000004.1"/>
</dbReference>
<feature type="transmembrane region" description="Helical" evidence="1">
    <location>
        <begin position="131"/>
        <end position="152"/>
    </location>
</feature>
<dbReference type="Proteomes" id="UP000755667">
    <property type="component" value="Unassembled WGS sequence"/>
</dbReference>
<dbReference type="EMBL" id="JAFBXE010000004">
    <property type="protein sequence ID" value="MBM2412021.1"/>
    <property type="molecule type" value="Genomic_DNA"/>
</dbReference>
<keyword evidence="1" id="KW-0812">Transmembrane</keyword>
<accession>A0A9Q2NYF8</accession>
<dbReference type="GeneID" id="62642274"/>
<evidence type="ECO:0000313" key="5">
    <source>
        <dbReference type="Proteomes" id="UP000809440"/>
    </source>
</evidence>
<feature type="transmembrane region" description="Helical" evidence="1">
    <location>
        <begin position="72"/>
        <end position="89"/>
    </location>
</feature>
<reference evidence="2 5" key="1">
    <citation type="submission" date="2021-01" db="EMBL/GenBank/DDBJ databases">
        <title>Diatom-associated Roseobacters Show Island Model of Population Structure.</title>
        <authorList>
            <person name="Qu L."/>
            <person name="Feng X."/>
            <person name="Chen Y."/>
            <person name="Li L."/>
            <person name="Wang X."/>
            <person name="Hu Z."/>
            <person name="Wang H."/>
            <person name="Luo H."/>
        </authorList>
    </citation>
    <scope>NUCLEOTIDE SEQUENCE</scope>
    <source>
        <strain evidence="3 5">CC28-63</strain>
        <strain evidence="2">CC28-69</strain>
    </source>
</reference>
<gene>
    <name evidence="2" type="ORF">JQX41_06905</name>
    <name evidence="3" type="ORF">JQX48_06910</name>
</gene>